<evidence type="ECO:0000256" key="1">
    <source>
        <dbReference type="ARBA" id="ARBA00006330"/>
    </source>
</evidence>
<dbReference type="InterPro" id="IPR006379">
    <property type="entry name" value="HAD-SF_hydro_IIB"/>
</dbReference>
<dbReference type="PANTHER" id="PTHR10788">
    <property type="entry name" value="TREHALOSE-6-PHOSPHATE SYNTHASE"/>
    <property type="match status" value="1"/>
</dbReference>
<keyword evidence="3" id="KW-0175">Coiled coil</keyword>
<dbReference type="InterPro" id="IPR023214">
    <property type="entry name" value="HAD_sf"/>
</dbReference>
<dbReference type="InterPro" id="IPR001830">
    <property type="entry name" value="Glyco_trans_20"/>
</dbReference>
<dbReference type="Gene3D" id="3.30.70.1020">
    <property type="entry name" value="Trehalose-6-phosphate phosphatase related protein, domain 2"/>
    <property type="match status" value="1"/>
</dbReference>
<dbReference type="Gene3D" id="3.40.50.2000">
    <property type="entry name" value="Glycogen Phosphorylase B"/>
    <property type="match status" value="2"/>
</dbReference>
<dbReference type="GO" id="GO:0003825">
    <property type="term" value="F:alpha,alpha-trehalose-phosphate synthase (UDP-forming) activity"/>
    <property type="evidence" value="ECO:0007669"/>
    <property type="project" value="TreeGrafter"/>
</dbReference>
<keyword evidence="5" id="KW-1185">Reference proteome</keyword>
<dbReference type="AlphaFoldDB" id="A0A1N6XIV5"/>
<dbReference type="GO" id="GO:0004805">
    <property type="term" value="F:trehalose-phosphatase activity"/>
    <property type="evidence" value="ECO:0007669"/>
    <property type="project" value="TreeGrafter"/>
</dbReference>
<dbReference type="STRING" id="159291.SAMN05920897_12510"/>
<dbReference type="GO" id="GO:0005992">
    <property type="term" value="P:trehalose biosynthetic process"/>
    <property type="evidence" value="ECO:0007669"/>
    <property type="project" value="InterPro"/>
</dbReference>
<dbReference type="PANTHER" id="PTHR10788:SF106">
    <property type="entry name" value="BCDNA.GH08860"/>
    <property type="match status" value="1"/>
</dbReference>
<evidence type="ECO:0000256" key="3">
    <source>
        <dbReference type="SAM" id="Coils"/>
    </source>
</evidence>
<dbReference type="InterPro" id="IPR036412">
    <property type="entry name" value="HAD-like_sf"/>
</dbReference>
<dbReference type="InterPro" id="IPR003337">
    <property type="entry name" value="Trehalose_PPase"/>
</dbReference>
<protein>
    <submittedName>
        <fullName evidence="4">Trehalose 6-phosphate synthase/phosphatase</fullName>
    </submittedName>
</protein>
<dbReference type="NCBIfam" id="TIGR00685">
    <property type="entry name" value="T6PP"/>
    <property type="match status" value="1"/>
</dbReference>
<dbReference type="CDD" id="cd03788">
    <property type="entry name" value="GT20_TPS"/>
    <property type="match status" value="1"/>
</dbReference>
<evidence type="ECO:0000313" key="5">
    <source>
        <dbReference type="Proteomes" id="UP000186400"/>
    </source>
</evidence>
<dbReference type="Gene3D" id="3.40.50.1000">
    <property type="entry name" value="HAD superfamily/HAD-like"/>
    <property type="match status" value="1"/>
</dbReference>
<sequence>MCTAGAQPRGTHRAGAADSGGGDVFFVSPGTVRIFVVFSLDSVLKINYITYVISYPFTLHFSHAILGIVMNQTVFVSNRLTVSVQKGAEGLKLVPSVGGLATGLSSVSTGDRPPLWVGWSGVAQEDLPEEEHQLIREQLQRDHNAIEVPLSQEEMDLFYSGFCNDTIWPLFHYFPTFTEYVSKTWKAYQEINQRFFDVLADVMEDDATVWVHDYQLMLLPGLIKKKFPHAQVGFFLHIPFPSFEMFRLLPSREAILEGLLGADLIGFHTYDYARHFLSSVRRLLGFDHSMGIIRTRNRAVKVDVFPMGIDWNRFLSAGELPAVKEVRSMIDLRYAGQKLILSVDRLDYSKGIPTRIRAFRRLLEEYPEYVGTATLLIIVSPSRESVPRYMELKREVDELVSDINGRLSTLNWVPIHYQYQTASFEELSALYRRADVLLVTPLRDGMNLIAKEYLAARTDEQGVLVLSETAGVARELSEAILVNPSDLDGIADAINTALKQAREEQTHNMKAMRNRLQRLTVQYWAQEFLDKLAEMKQLQAEHRAKPMDDEAIAHLSRRWKASKSALLLLDYDGTLMRFRSKPHQAEPDEELHALITDLNQLSGVQVVISSGRDRSNLQEWFPNDSLALGAGHGAWIRDPGKEWQAATVQVPVWKEMVTPIMERMVDRTPGSFLEEKDFSLAWHYRNSEPELANVRLAELRETLISLTNNLELSVLDGNRVLEVKPANIHKGRVVHHFAEQGPWDLIIAIGDDATDEYMFAALPEGSVSIKVGVGATDALYSIDGVEEVHRLLRKLAGSA</sequence>
<reference evidence="4 5" key="1">
    <citation type="submission" date="2017-01" db="EMBL/GenBank/DDBJ databases">
        <authorList>
            <person name="Mah S.A."/>
            <person name="Swanson W.J."/>
            <person name="Moy G.W."/>
            <person name="Vacquier V.D."/>
        </authorList>
    </citation>
    <scope>NUCLEOTIDE SEQUENCE [LARGE SCALE GENOMIC DNA]</scope>
    <source>
        <strain evidence="4 5">ASpG1</strain>
    </source>
</reference>
<name>A0A1N6XIV5_9SPIO</name>
<evidence type="ECO:0000313" key="4">
    <source>
        <dbReference type="EMBL" id="SIR02181.1"/>
    </source>
</evidence>
<dbReference type="SUPFAM" id="SSF53756">
    <property type="entry name" value="UDP-Glycosyltransferase/glycogen phosphorylase"/>
    <property type="match status" value="1"/>
</dbReference>
<dbReference type="CDD" id="cd01627">
    <property type="entry name" value="HAD_TPP"/>
    <property type="match status" value="1"/>
</dbReference>
<comment type="similarity">
    <text evidence="2">Belongs to the glycosyltransferase 20 family.</text>
</comment>
<dbReference type="GO" id="GO:0005829">
    <property type="term" value="C:cytosol"/>
    <property type="evidence" value="ECO:0007669"/>
    <property type="project" value="TreeGrafter"/>
</dbReference>
<dbReference type="SUPFAM" id="SSF56784">
    <property type="entry name" value="HAD-like"/>
    <property type="match status" value="1"/>
</dbReference>
<comment type="similarity">
    <text evidence="1">In the C-terminal section; belongs to the trehalose phosphatase family.</text>
</comment>
<gene>
    <name evidence="4" type="ORF">SAMN05920897_12510</name>
</gene>
<accession>A0A1N6XIV5</accession>
<dbReference type="Pfam" id="PF02358">
    <property type="entry name" value="Trehalose_PPase"/>
    <property type="match status" value="1"/>
</dbReference>
<dbReference type="Proteomes" id="UP000186400">
    <property type="component" value="Unassembled WGS sequence"/>
</dbReference>
<feature type="coiled-coil region" evidence="3">
    <location>
        <begin position="495"/>
        <end position="522"/>
    </location>
</feature>
<proteinExistence type="inferred from homology"/>
<organism evidence="4 5">
    <name type="scientific">Alkalispirochaeta americana</name>
    <dbReference type="NCBI Taxonomy" id="159291"/>
    <lineage>
        <taxon>Bacteria</taxon>
        <taxon>Pseudomonadati</taxon>
        <taxon>Spirochaetota</taxon>
        <taxon>Spirochaetia</taxon>
        <taxon>Spirochaetales</taxon>
        <taxon>Spirochaetaceae</taxon>
        <taxon>Alkalispirochaeta</taxon>
    </lineage>
</organism>
<dbReference type="NCBIfam" id="TIGR01484">
    <property type="entry name" value="HAD-SF-IIB"/>
    <property type="match status" value="1"/>
</dbReference>
<dbReference type="Pfam" id="PF00982">
    <property type="entry name" value="Glyco_transf_20"/>
    <property type="match status" value="1"/>
</dbReference>
<evidence type="ECO:0000256" key="2">
    <source>
        <dbReference type="ARBA" id="ARBA00008799"/>
    </source>
</evidence>
<dbReference type="EMBL" id="FTMS01000025">
    <property type="protein sequence ID" value="SIR02181.1"/>
    <property type="molecule type" value="Genomic_DNA"/>
</dbReference>
<dbReference type="NCBIfam" id="NF011071">
    <property type="entry name" value="PRK14501.1"/>
    <property type="match status" value="1"/>
</dbReference>